<evidence type="ECO:0000313" key="1">
    <source>
        <dbReference type="EMBL" id="KAK6924394.1"/>
    </source>
</evidence>
<dbReference type="InterPro" id="IPR029063">
    <property type="entry name" value="SAM-dependent_MTases_sf"/>
</dbReference>
<dbReference type="AlphaFoldDB" id="A0AAN8V3T2"/>
<dbReference type="InterPro" id="IPR005299">
    <property type="entry name" value="MeTrfase_7"/>
</dbReference>
<dbReference type="SUPFAM" id="SSF53335">
    <property type="entry name" value="S-adenosyl-L-methionine-dependent methyltransferases"/>
    <property type="match status" value="1"/>
</dbReference>
<evidence type="ECO:0000313" key="2">
    <source>
        <dbReference type="Proteomes" id="UP001370490"/>
    </source>
</evidence>
<sequence length="295" mass="32996">MPGFFYGRLFPSGSLHLIHSSYSVHWLSEVPKGLEQNKGNIFVADTSPKTVFTAYREQSRRDFTMFLSLRAEEVVPGGHMVLTLLGRCKTDPCGNKIWGLLAQSLVDLATQFLKHHSCINESIFFFGGGEFIEGSDVDTFNLPYYNPCTEETKAIVQTEGSFNLDKLRTFELSWDPCNGDDIVVSGRNVAKSIRAVAEPMLASHFAGAIIDILFINYARRVTEHLALENTKHFNVAILLTRKSIGILVMKMTEDDSGQNVTNCLQELLLDQLPISTICSTSLPGIGLNTRRWRRT</sequence>
<dbReference type="PANTHER" id="PTHR31009">
    <property type="entry name" value="S-ADENOSYL-L-METHIONINE:CARBOXYL METHYLTRANSFERASE FAMILY PROTEIN"/>
    <property type="match status" value="1"/>
</dbReference>
<name>A0AAN8V3T2_9MAGN</name>
<dbReference type="Gene3D" id="3.40.50.150">
    <property type="entry name" value="Vaccinia Virus protein VP39"/>
    <property type="match status" value="1"/>
</dbReference>
<gene>
    <name evidence="1" type="ORF">RJ641_010594</name>
</gene>
<protein>
    <submittedName>
        <fullName evidence="1">SAM dependent carboxyl methyltransferase</fullName>
    </submittedName>
</protein>
<organism evidence="1 2">
    <name type="scientific">Dillenia turbinata</name>
    <dbReference type="NCBI Taxonomy" id="194707"/>
    <lineage>
        <taxon>Eukaryota</taxon>
        <taxon>Viridiplantae</taxon>
        <taxon>Streptophyta</taxon>
        <taxon>Embryophyta</taxon>
        <taxon>Tracheophyta</taxon>
        <taxon>Spermatophyta</taxon>
        <taxon>Magnoliopsida</taxon>
        <taxon>eudicotyledons</taxon>
        <taxon>Gunneridae</taxon>
        <taxon>Pentapetalae</taxon>
        <taxon>Dilleniales</taxon>
        <taxon>Dilleniaceae</taxon>
        <taxon>Dillenia</taxon>
    </lineage>
</organism>
<dbReference type="Proteomes" id="UP001370490">
    <property type="component" value="Unassembled WGS sequence"/>
</dbReference>
<dbReference type="Pfam" id="PF03492">
    <property type="entry name" value="Methyltransf_7"/>
    <property type="match status" value="1"/>
</dbReference>
<reference evidence="1 2" key="1">
    <citation type="submission" date="2023-12" db="EMBL/GenBank/DDBJ databases">
        <title>A high-quality genome assembly for Dillenia turbinata (Dilleniales).</title>
        <authorList>
            <person name="Chanderbali A."/>
        </authorList>
    </citation>
    <scope>NUCLEOTIDE SEQUENCE [LARGE SCALE GENOMIC DNA]</scope>
    <source>
        <strain evidence="1">LSX21</strain>
        <tissue evidence="1">Leaf</tissue>
    </source>
</reference>
<comment type="caution">
    <text evidence="1">The sequence shown here is derived from an EMBL/GenBank/DDBJ whole genome shotgun (WGS) entry which is preliminary data.</text>
</comment>
<dbReference type="GO" id="GO:0008168">
    <property type="term" value="F:methyltransferase activity"/>
    <property type="evidence" value="ECO:0007669"/>
    <property type="project" value="UniProtKB-KW"/>
</dbReference>
<keyword evidence="1" id="KW-0808">Transferase</keyword>
<proteinExistence type="predicted"/>
<keyword evidence="1" id="KW-0489">Methyltransferase</keyword>
<dbReference type="GO" id="GO:0032259">
    <property type="term" value="P:methylation"/>
    <property type="evidence" value="ECO:0007669"/>
    <property type="project" value="UniProtKB-KW"/>
</dbReference>
<keyword evidence="2" id="KW-1185">Reference proteome</keyword>
<accession>A0AAN8V3T2</accession>
<dbReference type="EMBL" id="JBAMMX010000017">
    <property type="protein sequence ID" value="KAK6924394.1"/>
    <property type="molecule type" value="Genomic_DNA"/>
</dbReference>